<feature type="transmembrane region" description="Helical" evidence="9">
    <location>
        <begin position="420"/>
        <end position="439"/>
    </location>
</feature>
<dbReference type="InterPro" id="IPR020846">
    <property type="entry name" value="MFS_dom"/>
</dbReference>
<feature type="transmembrane region" description="Helical" evidence="9">
    <location>
        <begin position="283"/>
        <end position="310"/>
    </location>
</feature>
<proteinExistence type="inferred from homology"/>
<keyword evidence="3 8" id="KW-0813">Transport</keyword>
<feature type="transmembrane region" description="Helical" evidence="9">
    <location>
        <begin position="254"/>
        <end position="277"/>
    </location>
</feature>
<name>A0A6J4R596_9ACTN</name>
<evidence type="ECO:0000256" key="4">
    <source>
        <dbReference type="ARBA" id="ARBA00022475"/>
    </source>
</evidence>
<dbReference type="InterPro" id="IPR050814">
    <property type="entry name" value="Myo-inositol_Transporter"/>
</dbReference>
<dbReference type="PANTHER" id="PTHR48020:SF12">
    <property type="entry name" value="PROTON MYO-INOSITOL COTRANSPORTER"/>
    <property type="match status" value="1"/>
</dbReference>
<feature type="transmembrane region" description="Helical" evidence="9">
    <location>
        <begin position="18"/>
        <end position="44"/>
    </location>
</feature>
<feature type="transmembrane region" description="Helical" evidence="9">
    <location>
        <begin position="171"/>
        <end position="192"/>
    </location>
</feature>
<dbReference type="PROSITE" id="PS00217">
    <property type="entry name" value="SUGAR_TRANSPORT_2"/>
    <property type="match status" value="1"/>
</dbReference>
<dbReference type="PANTHER" id="PTHR48020">
    <property type="entry name" value="PROTON MYO-INOSITOL COTRANSPORTER"/>
    <property type="match status" value="1"/>
</dbReference>
<sequence>MSAGNAVATGSQRRFVRVAATITATGGLLFGYDTGVISGALLFIRGDFVLSTFMEGVVVSFLLVGAVTGALTGGPLSDRFGRRPITLLAALIFAVGAIAAALSPTVGILVLARFILGLGVGLASLIVPLYIAEIAPPDSRGGLVSLNQLMITIGILLSYIVGVLFTPIEGWRWMFGVAVIPAVILGVGMFFLPESPRWLVKNGKLTKARLVLARSRVESEVETEMQQMEELERLEREQPQTGYKELLTPWIRPALIIGVGLAVFQQITGINTVIYYAPTILEIVGFSAAGAIAATALGVGVVNVGFTILAVRIIDRVGRRPLLIIGLIGMTISLALLGLVFSLESTSTAAGLLATICLALYIASFAISLGPVFWLMISEIYPLSIRGSAMSVAAICNWGSNFIVALLFPVLLAALGGAGAFWLFAVIGVVAWLFVFFMVPETKGRSLEEIEADLRGAVVPASRVR</sequence>
<dbReference type="InterPro" id="IPR003663">
    <property type="entry name" value="Sugar/inositol_transpt"/>
</dbReference>
<evidence type="ECO:0000256" key="5">
    <source>
        <dbReference type="ARBA" id="ARBA00022692"/>
    </source>
</evidence>
<dbReference type="Pfam" id="PF00083">
    <property type="entry name" value="Sugar_tr"/>
    <property type="match status" value="1"/>
</dbReference>
<dbReference type="FunFam" id="1.20.1250.20:FF:000073">
    <property type="entry name" value="MFS myo-inositol transporter, putative"/>
    <property type="match status" value="1"/>
</dbReference>
<dbReference type="PROSITE" id="PS00216">
    <property type="entry name" value="SUGAR_TRANSPORT_1"/>
    <property type="match status" value="2"/>
</dbReference>
<dbReference type="InterPro" id="IPR047984">
    <property type="entry name" value="XylE-like"/>
</dbReference>
<evidence type="ECO:0000256" key="7">
    <source>
        <dbReference type="ARBA" id="ARBA00023136"/>
    </source>
</evidence>
<feature type="transmembrane region" description="Helical" evidence="9">
    <location>
        <begin position="322"/>
        <end position="343"/>
    </location>
</feature>
<feature type="transmembrane region" description="Helical" evidence="9">
    <location>
        <begin position="389"/>
        <end position="414"/>
    </location>
</feature>
<feature type="transmembrane region" description="Helical" evidence="9">
    <location>
        <begin position="143"/>
        <end position="165"/>
    </location>
</feature>
<accession>A0A6J4R596</accession>
<evidence type="ECO:0000256" key="2">
    <source>
        <dbReference type="ARBA" id="ARBA00010992"/>
    </source>
</evidence>
<dbReference type="AlphaFoldDB" id="A0A6J4R596"/>
<evidence type="ECO:0000256" key="8">
    <source>
        <dbReference type="RuleBase" id="RU003346"/>
    </source>
</evidence>
<keyword evidence="4" id="KW-1003">Cell membrane</keyword>
<dbReference type="EMBL" id="CADCVE010000054">
    <property type="protein sequence ID" value="CAA9455997.1"/>
    <property type="molecule type" value="Genomic_DNA"/>
</dbReference>
<keyword evidence="7 9" id="KW-0472">Membrane</keyword>
<dbReference type="NCBIfam" id="TIGR00879">
    <property type="entry name" value="SP"/>
    <property type="match status" value="1"/>
</dbReference>
<dbReference type="PROSITE" id="PS50850">
    <property type="entry name" value="MFS"/>
    <property type="match status" value="1"/>
</dbReference>
<dbReference type="SUPFAM" id="SSF103473">
    <property type="entry name" value="MFS general substrate transporter"/>
    <property type="match status" value="1"/>
</dbReference>
<feature type="transmembrane region" description="Helical" evidence="9">
    <location>
        <begin position="349"/>
        <end position="377"/>
    </location>
</feature>
<evidence type="ECO:0000256" key="1">
    <source>
        <dbReference type="ARBA" id="ARBA00004651"/>
    </source>
</evidence>
<reference evidence="11" key="1">
    <citation type="submission" date="2020-02" db="EMBL/GenBank/DDBJ databases">
        <authorList>
            <person name="Meier V. D."/>
        </authorList>
    </citation>
    <scope>NUCLEOTIDE SEQUENCE</scope>
    <source>
        <strain evidence="11">AVDCRST_MAG28</strain>
    </source>
</reference>
<feature type="transmembrane region" description="Helical" evidence="9">
    <location>
        <begin position="85"/>
        <end position="102"/>
    </location>
</feature>
<comment type="similarity">
    <text evidence="2 8">Belongs to the major facilitator superfamily. Sugar transporter (TC 2.A.1.1) family.</text>
</comment>
<comment type="subcellular location">
    <subcellularLocation>
        <location evidence="1">Cell membrane</location>
        <topology evidence="1">Multi-pass membrane protein</topology>
    </subcellularLocation>
</comment>
<keyword evidence="5 9" id="KW-0812">Transmembrane</keyword>
<dbReference type="Gene3D" id="1.20.1250.20">
    <property type="entry name" value="MFS general substrate transporter like domains"/>
    <property type="match status" value="1"/>
</dbReference>
<dbReference type="InterPro" id="IPR036259">
    <property type="entry name" value="MFS_trans_sf"/>
</dbReference>
<feature type="transmembrane region" description="Helical" evidence="9">
    <location>
        <begin position="108"/>
        <end position="131"/>
    </location>
</feature>
<evidence type="ECO:0000313" key="11">
    <source>
        <dbReference type="EMBL" id="CAA9455997.1"/>
    </source>
</evidence>
<keyword evidence="6 9" id="KW-1133">Transmembrane helix</keyword>
<feature type="transmembrane region" description="Helical" evidence="9">
    <location>
        <begin position="50"/>
        <end position="73"/>
    </location>
</feature>
<evidence type="ECO:0000256" key="3">
    <source>
        <dbReference type="ARBA" id="ARBA00022448"/>
    </source>
</evidence>
<evidence type="ECO:0000256" key="6">
    <source>
        <dbReference type="ARBA" id="ARBA00022989"/>
    </source>
</evidence>
<dbReference type="InterPro" id="IPR005829">
    <property type="entry name" value="Sugar_transporter_CS"/>
</dbReference>
<dbReference type="InterPro" id="IPR005828">
    <property type="entry name" value="MFS_sugar_transport-like"/>
</dbReference>
<dbReference type="GO" id="GO:0005886">
    <property type="term" value="C:plasma membrane"/>
    <property type="evidence" value="ECO:0007669"/>
    <property type="project" value="UniProtKB-SubCell"/>
</dbReference>
<dbReference type="CDD" id="cd17359">
    <property type="entry name" value="MFS_XylE_like"/>
    <property type="match status" value="1"/>
</dbReference>
<protein>
    <submittedName>
        <fullName evidence="11">Major myo-inositol transporter IolT</fullName>
    </submittedName>
</protein>
<gene>
    <name evidence="11" type="ORF">AVDCRST_MAG28-2514</name>
</gene>
<feature type="domain" description="Major facilitator superfamily (MFS) profile" evidence="10">
    <location>
        <begin position="19"/>
        <end position="443"/>
    </location>
</feature>
<dbReference type="PRINTS" id="PR00171">
    <property type="entry name" value="SUGRTRNSPORT"/>
</dbReference>
<evidence type="ECO:0000259" key="10">
    <source>
        <dbReference type="PROSITE" id="PS50850"/>
    </source>
</evidence>
<organism evidence="11">
    <name type="scientific">uncultured Rubrobacteraceae bacterium</name>
    <dbReference type="NCBI Taxonomy" id="349277"/>
    <lineage>
        <taxon>Bacteria</taxon>
        <taxon>Bacillati</taxon>
        <taxon>Actinomycetota</taxon>
        <taxon>Rubrobacteria</taxon>
        <taxon>Rubrobacterales</taxon>
        <taxon>Rubrobacteraceae</taxon>
        <taxon>environmental samples</taxon>
    </lineage>
</organism>
<evidence type="ECO:0000256" key="9">
    <source>
        <dbReference type="SAM" id="Phobius"/>
    </source>
</evidence>
<dbReference type="GO" id="GO:0022857">
    <property type="term" value="F:transmembrane transporter activity"/>
    <property type="evidence" value="ECO:0007669"/>
    <property type="project" value="InterPro"/>
</dbReference>